<feature type="compositionally biased region" description="Basic and acidic residues" evidence="1">
    <location>
        <begin position="50"/>
        <end position="69"/>
    </location>
</feature>
<feature type="region of interest" description="Disordered" evidence="1">
    <location>
        <begin position="38"/>
        <end position="69"/>
    </location>
</feature>
<organism evidence="2 3">
    <name type="scientific">Nostoc flagelliforme CCNUN1</name>
    <dbReference type="NCBI Taxonomy" id="2038116"/>
    <lineage>
        <taxon>Bacteria</taxon>
        <taxon>Bacillati</taxon>
        <taxon>Cyanobacteriota</taxon>
        <taxon>Cyanophyceae</taxon>
        <taxon>Nostocales</taxon>
        <taxon>Nostocaceae</taxon>
        <taxon>Nostoc</taxon>
    </lineage>
</organism>
<evidence type="ECO:0000313" key="3">
    <source>
        <dbReference type="Proteomes" id="UP000232003"/>
    </source>
</evidence>
<dbReference type="AlphaFoldDB" id="A0A2K8T1Q0"/>
<reference evidence="2 3" key="1">
    <citation type="submission" date="2017-11" db="EMBL/GenBank/DDBJ databases">
        <title>Complete genome of a free-living desiccation-tolerant cyanobacterium and its photosynthetic adaptation to extreme terrestrial habitat.</title>
        <authorList>
            <person name="Shang J."/>
        </authorList>
    </citation>
    <scope>NUCLEOTIDE SEQUENCE [LARGE SCALE GENOMIC DNA]</scope>
    <source>
        <strain evidence="2 3">CCNUN1</strain>
    </source>
</reference>
<keyword evidence="3" id="KW-1185">Reference proteome</keyword>
<proteinExistence type="predicted"/>
<accession>A0A2K8T1Q0</accession>
<evidence type="ECO:0000256" key="1">
    <source>
        <dbReference type="SAM" id="MobiDB-lite"/>
    </source>
</evidence>
<feature type="compositionally biased region" description="Polar residues" evidence="1">
    <location>
        <begin position="38"/>
        <end position="49"/>
    </location>
</feature>
<protein>
    <submittedName>
        <fullName evidence="2">Transposase Tn5</fullName>
    </submittedName>
</protein>
<evidence type="ECO:0000313" key="2">
    <source>
        <dbReference type="EMBL" id="AUB41622.1"/>
    </source>
</evidence>
<name>A0A2K8T1Q0_9NOSO</name>
<dbReference type="EMBL" id="CP024785">
    <property type="protein sequence ID" value="AUB41622.1"/>
    <property type="molecule type" value="Genomic_DNA"/>
</dbReference>
<dbReference type="KEGG" id="nfl:COO91_07674"/>
<gene>
    <name evidence="2" type="ORF">COO91_07674</name>
</gene>
<dbReference type="Proteomes" id="UP000232003">
    <property type="component" value="Chromosome"/>
</dbReference>
<sequence length="69" mass="7717">MERYRLAADGMKVLVGIFTCNCCRTVAIDLSTSYSANSHRYGNPQSPSDWEQRDFVKSGKKEAIAKNSI</sequence>